<gene>
    <name evidence="1" type="ORF">F4820DRAFT_408890</name>
</gene>
<accession>A0ACB9ZAL2</accession>
<reference evidence="1 2" key="1">
    <citation type="journal article" date="2022" name="New Phytol.">
        <title>Ecological generalism drives hyperdiversity of secondary metabolite gene clusters in xylarialean endophytes.</title>
        <authorList>
            <person name="Franco M.E.E."/>
            <person name="Wisecaver J.H."/>
            <person name="Arnold A.E."/>
            <person name="Ju Y.M."/>
            <person name="Slot J.C."/>
            <person name="Ahrendt S."/>
            <person name="Moore L.P."/>
            <person name="Eastman K.E."/>
            <person name="Scott K."/>
            <person name="Konkel Z."/>
            <person name="Mondo S.J."/>
            <person name="Kuo A."/>
            <person name="Hayes R.D."/>
            <person name="Haridas S."/>
            <person name="Andreopoulos B."/>
            <person name="Riley R."/>
            <person name="LaButti K."/>
            <person name="Pangilinan J."/>
            <person name="Lipzen A."/>
            <person name="Amirebrahimi M."/>
            <person name="Yan J."/>
            <person name="Adam C."/>
            <person name="Keymanesh K."/>
            <person name="Ng V."/>
            <person name="Louie K."/>
            <person name="Northen T."/>
            <person name="Drula E."/>
            <person name="Henrissat B."/>
            <person name="Hsieh H.M."/>
            <person name="Youens-Clark K."/>
            <person name="Lutzoni F."/>
            <person name="Miadlikowska J."/>
            <person name="Eastwood D.C."/>
            <person name="Hamelin R.C."/>
            <person name="Grigoriev I.V."/>
            <person name="U'Ren J.M."/>
        </authorList>
    </citation>
    <scope>NUCLEOTIDE SEQUENCE [LARGE SCALE GENOMIC DNA]</scope>
    <source>
        <strain evidence="1 2">CBS 119005</strain>
    </source>
</reference>
<proteinExistence type="predicted"/>
<protein>
    <submittedName>
        <fullName evidence="1">Uncharacterized protein</fullName>
    </submittedName>
</protein>
<sequence>MDIEDASPTGAGEDNLQPRFAKLRRFISDNSFSLEELRYLRILLFEHRVDIVGELPIELVIQVAEFLDLSDLAACSAVSRRWREVFLSSPVLSALMNIFYPSFAHRSREIQATQKESLEALRRVKRARDGQDGFHFSKRFEWEHESYFKLDPEYHNNHEDIPATYAQYNLDNDDPEPDGVSASGALYSNGKIAWRPKRHIIVVDSFLSRTRKIFSVPAGSLVSPELRLVAMGDQLVVGSIDRLVVAWDHVRNVYLEKRLPASVKRATTEGPRVAIILYSGQATLWEFGGNLKSLATAPLANYHGFGRNTLTNWQSNLTAVFHPTCNRTLFLASAYDGAVDSKTVLKRVVYEFNDARHVKTFEIETAPIASRRTGLVWIRKVLPYRRDIIGFCEQPFQQDTNETFVEFDIYDRKFTARINEKFNRYGFGWRTMNSDGDLDFSVQFTDNSYVAASQQPGFDFGNGESFVVW</sequence>
<comment type="caution">
    <text evidence="1">The sequence shown here is derived from an EMBL/GenBank/DDBJ whole genome shotgun (WGS) entry which is preliminary data.</text>
</comment>
<organism evidence="1 2">
    <name type="scientific">Hypoxylon rubiginosum</name>
    <dbReference type="NCBI Taxonomy" id="110542"/>
    <lineage>
        <taxon>Eukaryota</taxon>
        <taxon>Fungi</taxon>
        <taxon>Dikarya</taxon>
        <taxon>Ascomycota</taxon>
        <taxon>Pezizomycotina</taxon>
        <taxon>Sordariomycetes</taxon>
        <taxon>Xylariomycetidae</taxon>
        <taxon>Xylariales</taxon>
        <taxon>Hypoxylaceae</taxon>
        <taxon>Hypoxylon</taxon>
    </lineage>
</organism>
<evidence type="ECO:0000313" key="1">
    <source>
        <dbReference type="EMBL" id="KAI4868840.1"/>
    </source>
</evidence>
<dbReference type="EMBL" id="MU393435">
    <property type="protein sequence ID" value="KAI4868840.1"/>
    <property type="molecule type" value="Genomic_DNA"/>
</dbReference>
<evidence type="ECO:0000313" key="2">
    <source>
        <dbReference type="Proteomes" id="UP001497700"/>
    </source>
</evidence>
<dbReference type="Proteomes" id="UP001497700">
    <property type="component" value="Unassembled WGS sequence"/>
</dbReference>
<name>A0ACB9ZAL2_9PEZI</name>
<keyword evidence="2" id="KW-1185">Reference proteome</keyword>